<dbReference type="EMBL" id="JACHLY010000001">
    <property type="protein sequence ID" value="MBB6000813.1"/>
    <property type="molecule type" value="Genomic_DNA"/>
</dbReference>
<dbReference type="GO" id="GO:0004315">
    <property type="term" value="F:3-oxoacyl-[acyl-carrier-protein] synthase activity"/>
    <property type="evidence" value="ECO:0007669"/>
    <property type="project" value="InterPro"/>
</dbReference>
<dbReference type="InterPro" id="IPR014031">
    <property type="entry name" value="Ketoacyl_synth_C"/>
</dbReference>
<dbReference type="SMART" id="SM00825">
    <property type="entry name" value="PKS_KS"/>
    <property type="match status" value="1"/>
</dbReference>
<dbReference type="Gene3D" id="3.30.70.3290">
    <property type="match status" value="1"/>
</dbReference>
<dbReference type="SUPFAM" id="SSF53901">
    <property type="entry name" value="Thiolase-like"/>
    <property type="match status" value="1"/>
</dbReference>
<organism evidence="9 10">
    <name type="scientific">Streptomonospora salina</name>
    <dbReference type="NCBI Taxonomy" id="104205"/>
    <lineage>
        <taxon>Bacteria</taxon>
        <taxon>Bacillati</taxon>
        <taxon>Actinomycetota</taxon>
        <taxon>Actinomycetes</taxon>
        <taxon>Streptosporangiales</taxon>
        <taxon>Nocardiopsidaceae</taxon>
        <taxon>Streptomonospora</taxon>
    </lineage>
</organism>
<dbReference type="SUPFAM" id="SSF51735">
    <property type="entry name" value="NAD(P)-binding Rossmann-fold domains"/>
    <property type="match status" value="2"/>
</dbReference>
<dbReference type="SMART" id="SM00827">
    <property type="entry name" value="PKS_AT"/>
    <property type="match status" value="1"/>
</dbReference>
<dbReference type="CDD" id="cd00833">
    <property type="entry name" value="PKS"/>
    <property type="match status" value="1"/>
</dbReference>
<dbReference type="PROSITE" id="PS00012">
    <property type="entry name" value="PHOSPHOPANTETHEINE"/>
    <property type="match status" value="1"/>
</dbReference>
<dbReference type="SUPFAM" id="SSF52151">
    <property type="entry name" value="FabD/lysophospholipase-like"/>
    <property type="match status" value="1"/>
</dbReference>
<evidence type="ECO:0000256" key="1">
    <source>
        <dbReference type="ARBA" id="ARBA00022450"/>
    </source>
</evidence>
<dbReference type="GO" id="GO:0006633">
    <property type="term" value="P:fatty acid biosynthetic process"/>
    <property type="evidence" value="ECO:0007669"/>
    <property type="project" value="InterPro"/>
</dbReference>
<dbReference type="GO" id="GO:0031177">
    <property type="term" value="F:phosphopantetheine binding"/>
    <property type="evidence" value="ECO:0007669"/>
    <property type="project" value="InterPro"/>
</dbReference>
<dbReference type="Proteomes" id="UP000578077">
    <property type="component" value="Unassembled WGS sequence"/>
</dbReference>
<protein>
    <submittedName>
        <fullName evidence="9">Acyl transferase domain-containing protein/acyl carrier protein</fullName>
    </submittedName>
</protein>
<evidence type="ECO:0000313" key="10">
    <source>
        <dbReference type="Proteomes" id="UP000578077"/>
    </source>
</evidence>
<dbReference type="FunFam" id="3.40.47.10:FF:000019">
    <property type="entry name" value="Polyketide synthase type I"/>
    <property type="match status" value="1"/>
</dbReference>
<dbReference type="Gene3D" id="3.40.366.10">
    <property type="entry name" value="Malonyl-Coenzyme A Acyl Carrier Protein, domain 2"/>
    <property type="match status" value="1"/>
</dbReference>
<accession>A0A841EIE2</accession>
<evidence type="ECO:0000256" key="5">
    <source>
        <dbReference type="ARBA" id="ARBA00023315"/>
    </source>
</evidence>
<dbReference type="InterPro" id="IPR001227">
    <property type="entry name" value="Ac_transferase_dom_sf"/>
</dbReference>
<sequence>MTEHSPGSAPQPPAADRVAAALRSALKDNERLTEHNRRLSAALHEPVAVVGVGCRFPGGVESPEGLWDLVASGGDATSGFPGDRGWDVEGLFDPDGGRAGSSRVRRGGFLADAAGFDAAFFGVSPREALAMDPQQRVLLETAWEAVERAGIDPASLRDSSTGTYIGAIAQEYGPRMYAADDEGTGHTLTGSMPSVVSGRVAYTLGLRGPAVTVDTACSSSLVALHQAVQALRRGECDLALAGGATVMGSPGVFVEFSRQGGLSHDGRCRSYGAGADGTGFGEGAGVLVLERLSDAVAAGRRIWGVVRGSAVNSDGASNGLSAPSGVAQEAVMRAALADAGVGASEVGVVEGHGTGTVLGDPIEVRALGAVYGRARVGAGGVVVGSVKANIAHAQAAAGVAGLVSLLGVVGRGVVPGLAGAEEGLSELVDWGGLGLGAVVGGSRVWEESGGRRIGAVSSFGISGTNAHVLVEEPPADTPHPRAFTRPATSAAPDTGQERLPGGKRTAGTGAFADDAPPWPLSGHTPQALSDQARTLRAHLLQHPGDTAADVAATLSTARAHLEYRAVVGAADRDGYLAGLAALERGEAPADGVRGSGGPPGKTVFVFPGQGAQWPGMAADLLERSSVFAAAVDECGAALAPHVDWSLRAVLRGDTAAPDPDRVDVVQPALWAVMVALARLWISCGVRPDTVIGHSQGEIAAAHVAGALSLEDAARVAALRSRAVHAHAGDGAMAQVPLDADGVRALIGARADLADRVGVAAVNSPASTVVSGDGPAVRSLVADADEHGIRARTVAVDYASHSAHMEALRPAVLADLAGVSSRRPRIAFHSTVTGRPVGEGELDAEYWYSNLRRPVGFAEAVRTLAESDHGLFAEMSPHPVLTMAVEQTAEAAAEHAAASGRPEPRAAAVGSLRRGDGGWPRFTASLAQAYARGAPVDWTAVYAGTGLRGAELPTYAFQHGRYWRPPRPAPAAPAAPAASAAERDGAAGPGAAGAADDRFWAAVDDGDAESAAAALGAAAEPVRALMPALERWHRRRRERDALAGLCYREQWTPAPAPAAPPAGGRWLVVREPSGSAADTGRAWCDALAARGLAVETLEAKRSETDRASLAELLRTAAGTAEAPLDGVLCLLPADGGDAAAPAAGTALAAALLQAMGDTGLDAPLWCATRGAVSTGADDPLRSPAQAAVWGLGRVAAQEHPRRWGGLVDVPESPDRRTAALLHTALCASGGEDQLAVRTAGLRARRLVRTCAPEPAGPAGDPWRPRGTVLITGGTGALGAHTARRLAEHGGPHLHLLLAGRRGPAAPGAAELADELRATGTCVTLAACDTADRAEVQRLLAAVPAEHPLSAVVHTAAALDDAPVGDLDAARIDAAMAVKAGGAHHLHELTAGAGLSAFVLYSSVAGMLGISGQGNYAPANAYLDALARHRRAAGLPATSLAWGAWSGTGMSRRDDVAGLLHRHGMPGMAPQVAAAALEPAFTGGADAAFAVADIDWGRFAPAFTAARPSALLDEVPEARRAAAPPGTPGAGAAPEAGPDPAGALGRRLSEASPPERDRIARTLVREHVAAALGHTAPEAVDEARPFTELGLDSVTAVDLRNRLGAATGLRLPAALAFEHPTVAAVAARLRTELGADGDAGDGGAADPSGAEPAADPPAGDAELAALEELLPRLDSERLHESGVAQRLQALARTAARSETPTAADGSLDDATPDEVFAVIDDELGAP</sequence>
<comment type="caution">
    <text evidence="9">The sequence shown here is derived from an EMBL/GenBank/DDBJ whole genome shotgun (WGS) entry which is preliminary data.</text>
</comment>
<dbReference type="InterPro" id="IPR050091">
    <property type="entry name" value="PKS_NRPS_Biosynth_Enz"/>
</dbReference>
<feature type="compositionally biased region" description="Low complexity" evidence="6">
    <location>
        <begin position="1528"/>
        <end position="1541"/>
    </location>
</feature>
<dbReference type="Pfam" id="PF08659">
    <property type="entry name" value="KR"/>
    <property type="match status" value="1"/>
</dbReference>
<name>A0A841EIE2_9ACTN</name>
<feature type="region of interest" description="Disordered" evidence="6">
    <location>
        <begin position="484"/>
        <end position="526"/>
    </location>
</feature>
<keyword evidence="1" id="KW-0596">Phosphopantetheine</keyword>
<dbReference type="InterPro" id="IPR014030">
    <property type="entry name" value="Ketoacyl_synth_N"/>
</dbReference>
<dbReference type="Gene3D" id="3.40.50.720">
    <property type="entry name" value="NAD(P)-binding Rossmann-like Domain"/>
    <property type="match status" value="1"/>
</dbReference>
<dbReference type="FunFam" id="1.10.1200.10:FF:000007">
    <property type="entry name" value="Probable polyketide synthase pks17"/>
    <property type="match status" value="1"/>
</dbReference>
<evidence type="ECO:0000256" key="4">
    <source>
        <dbReference type="ARBA" id="ARBA00023268"/>
    </source>
</evidence>
<dbReference type="RefSeq" id="WP_184638488.1">
    <property type="nucleotide sequence ID" value="NZ_JACHLY010000001.1"/>
</dbReference>
<dbReference type="CDD" id="cd08952">
    <property type="entry name" value="KR_1_SDR_x"/>
    <property type="match status" value="1"/>
</dbReference>
<dbReference type="PROSITE" id="PS00606">
    <property type="entry name" value="KS3_1"/>
    <property type="match status" value="1"/>
</dbReference>
<dbReference type="SUPFAM" id="SSF47336">
    <property type="entry name" value="ACP-like"/>
    <property type="match status" value="1"/>
</dbReference>
<dbReference type="FunFam" id="3.40.366.10:FF:000002">
    <property type="entry name" value="Probable polyketide synthase 2"/>
    <property type="match status" value="1"/>
</dbReference>
<dbReference type="InterPro" id="IPR036291">
    <property type="entry name" value="NAD(P)-bd_dom_sf"/>
</dbReference>
<dbReference type="InterPro" id="IPR018201">
    <property type="entry name" value="Ketoacyl_synth_AS"/>
</dbReference>
<evidence type="ECO:0000313" key="9">
    <source>
        <dbReference type="EMBL" id="MBB6000813.1"/>
    </source>
</evidence>
<dbReference type="InterPro" id="IPR016039">
    <property type="entry name" value="Thiolase-like"/>
</dbReference>
<reference evidence="9 10" key="1">
    <citation type="submission" date="2020-08" db="EMBL/GenBank/DDBJ databases">
        <title>Sequencing the genomes of 1000 actinobacteria strains.</title>
        <authorList>
            <person name="Klenk H.-P."/>
        </authorList>
    </citation>
    <scope>NUCLEOTIDE SEQUENCE [LARGE SCALE GENOMIC DNA]</scope>
    <source>
        <strain evidence="9 10">DSM 44593</strain>
    </source>
</reference>
<dbReference type="Pfam" id="PF02801">
    <property type="entry name" value="Ketoacyl-synt_C"/>
    <property type="match status" value="1"/>
</dbReference>
<keyword evidence="2" id="KW-0597">Phosphoprotein</keyword>
<dbReference type="Gene3D" id="1.10.1200.10">
    <property type="entry name" value="ACP-like"/>
    <property type="match status" value="1"/>
</dbReference>
<dbReference type="SMART" id="SM00822">
    <property type="entry name" value="PKS_KR"/>
    <property type="match status" value="1"/>
</dbReference>
<feature type="compositionally biased region" description="Low complexity" evidence="6">
    <location>
        <begin position="1642"/>
        <end position="1658"/>
    </location>
</feature>
<dbReference type="InterPro" id="IPR009081">
    <property type="entry name" value="PP-bd_ACP"/>
</dbReference>
<dbReference type="PANTHER" id="PTHR43775:SF51">
    <property type="entry name" value="INACTIVE PHENOLPHTHIOCEROL SYNTHESIS POLYKETIDE SYNTHASE TYPE I PKS1-RELATED"/>
    <property type="match status" value="1"/>
</dbReference>
<dbReference type="SMART" id="SM01294">
    <property type="entry name" value="PKS_PP_betabranch"/>
    <property type="match status" value="1"/>
</dbReference>
<feature type="region of interest" description="Disordered" evidence="6">
    <location>
        <begin position="966"/>
        <end position="992"/>
    </location>
</feature>
<dbReference type="Pfam" id="PF18369">
    <property type="entry name" value="PKS_DE"/>
    <property type="match status" value="1"/>
</dbReference>
<dbReference type="InterPro" id="IPR013968">
    <property type="entry name" value="PKS_KR"/>
</dbReference>
<dbReference type="InterPro" id="IPR036736">
    <property type="entry name" value="ACP-like_sf"/>
</dbReference>
<dbReference type="InterPro" id="IPR016036">
    <property type="entry name" value="Malonyl_transacylase_ACP-bd"/>
</dbReference>
<dbReference type="GO" id="GO:0004312">
    <property type="term" value="F:fatty acid synthase activity"/>
    <property type="evidence" value="ECO:0007669"/>
    <property type="project" value="TreeGrafter"/>
</dbReference>
<dbReference type="PANTHER" id="PTHR43775">
    <property type="entry name" value="FATTY ACID SYNTHASE"/>
    <property type="match status" value="1"/>
</dbReference>
<dbReference type="Pfam" id="PF00109">
    <property type="entry name" value="ketoacyl-synt"/>
    <property type="match status" value="1"/>
</dbReference>
<proteinExistence type="predicted"/>
<evidence type="ECO:0000256" key="2">
    <source>
        <dbReference type="ARBA" id="ARBA00022553"/>
    </source>
</evidence>
<gene>
    <name evidence="9" type="ORF">HNR25_004564</name>
</gene>
<dbReference type="Gene3D" id="3.40.47.10">
    <property type="match status" value="1"/>
</dbReference>
<keyword evidence="4" id="KW-0511">Multifunctional enzyme</keyword>
<dbReference type="InterPro" id="IPR020841">
    <property type="entry name" value="PKS_Beta-ketoAc_synthase_dom"/>
</dbReference>
<dbReference type="InterPro" id="IPR014043">
    <property type="entry name" value="Acyl_transferase_dom"/>
</dbReference>
<dbReference type="InterPro" id="IPR057326">
    <property type="entry name" value="KR_dom"/>
</dbReference>
<feature type="domain" description="Ketosynthase family 3 (KS3)" evidence="8">
    <location>
        <begin position="44"/>
        <end position="472"/>
    </location>
</feature>
<evidence type="ECO:0000259" key="7">
    <source>
        <dbReference type="PROSITE" id="PS50075"/>
    </source>
</evidence>
<feature type="region of interest" description="Disordered" evidence="6">
    <location>
        <begin position="1689"/>
        <end position="1711"/>
    </location>
</feature>
<dbReference type="InterPro" id="IPR020806">
    <property type="entry name" value="PKS_PP-bd"/>
</dbReference>
<keyword evidence="5" id="KW-0012">Acyltransferase</keyword>
<evidence type="ECO:0000256" key="6">
    <source>
        <dbReference type="SAM" id="MobiDB-lite"/>
    </source>
</evidence>
<dbReference type="SMART" id="SM00823">
    <property type="entry name" value="PKS_PP"/>
    <property type="match status" value="1"/>
</dbReference>
<dbReference type="InterPro" id="IPR006162">
    <property type="entry name" value="Ppantetheine_attach_site"/>
</dbReference>
<feature type="domain" description="Carrier" evidence="7">
    <location>
        <begin position="1556"/>
        <end position="1631"/>
    </location>
</feature>
<dbReference type="NCBIfam" id="NF045894">
    <property type="entry name" value="PKS_plus_SDR"/>
    <property type="match status" value="1"/>
</dbReference>
<dbReference type="InterPro" id="IPR041618">
    <property type="entry name" value="PKS_DE"/>
</dbReference>
<dbReference type="PROSITE" id="PS52004">
    <property type="entry name" value="KS3_2"/>
    <property type="match status" value="1"/>
</dbReference>
<dbReference type="PROSITE" id="PS50075">
    <property type="entry name" value="CARRIER"/>
    <property type="match status" value="1"/>
</dbReference>
<dbReference type="Gene3D" id="6.10.140.1830">
    <property type="match status" value="1"/>
</dbReference>
<feature type="region of interest" description="Disordered" evidence="6">
    <location>
        <begin position="1517"/>
        <end position="1553"/>
    </location>
</feature>
<evidence type="ECO:0000259" key="8">
    <source>
        <dbReference type="PROSITE" id="PS52004"/>
    </source>
</evidence>
<dbReference type="Pfam" id="PF00698">
    <property type="entry name" value="Acyl_transf_1"/>
    <property type="match status" value="1"/>
</dbReference>
<feature type="region of interest" description="Disordered" evidence="6">
    <location>
        <begin position="1634"/>
        <end position="1658"/>
    </location>
</feature>
<dbReference type="Pfam" id="PF22621">
    <property type="entry name" value="CurL-like_PKS_C"/>
    <property type="match status" value="1"/>
</dbReference>
<dbReference type="Pfam" id="PF00550">
    <property type="entry name" value="PP-binding"/>
    <property type="match status" value="1"/>
</dbReference>
<evidence type="ECO:0000256" key="3">
    <source>
        <dbReference type="ARBA" id="ARBA00022679"/>
    </source>
</evidence>
<dbReference type="InterPro" id="IPR016035">
    <property type="entry name" value="Acyl_Trfase/lysoPLipase"/>
</dbReference>
<dbReference type="SUPFAM" id="SSF55048">
    <property type="entry name" value="Probable ACP-binding domain of malonyl-CoA ACP transacylase"/>
    <property type="match status" value="1"/>
</dbReference>
<keyword evidence="3 9" id="KW-0808">Transferase</keyword>
<keyword evidence="10" id="KW-1185">Reference proteome</keyword>